<dbReference type="PANTHER" id="PTHR47424:SF9">
    <property type="entry name" value="TAH-2"/>
    <property type="match status" value="1"/>
</dbReference>
<feature type="domain" description="Zn(2)-C6 fungal-type" evidence="5">
    <location>
        <begin position="17"/>
        <end position="48"/>
    </location>
</feature>
<dbReference type="InterPro" id="IPR007219">
    <property type="entry name" value="XnlR_reg_dom"/>
</dbReference>
<dbReference type="Gene3D" id="4.10.240.10">
    <property type="entry name" value="Zn(2)-C6 fungal-type DNA-binding domain"/>
    <property type="match status" value="1"/>
</dbReference>
<protein>
    <submittedName>
        <fullName evidence="6">Filamentous growth regulator 27</fullName>
    </submittedName>
</protein>
<dbReference type="InterPro" id="IPR036864">
    <property type="entry name" value="Zn2-C6_fun-type_DNA-bd_sf"/>
</dbReference>
<dbReference type="CDD" id="cd12148">
    <property type="entry name" value="fungal_TF_MHR"/>
    <property type="match status" value="1"/>
</dbReference>
<keyword evidence="1" id="KW-0479">Metal-binding</keyword>
<evidence type="ECO:0000259" key="5">
    <source>
        <dbReference type="PROSITE" id="PS50048"/>
    </source>
</evidence>
<comment type="caution">
    <text evidence="6">The sequence shown here is derived from an EMBL/GenBank/DDBJ whole genome shotgun (WGS) entry which is preliminary data.</text>
</comment>
<dbReference type="AlphaFoldDB" id="A0A9P4XHY0"/>
<dbReference type="GO" id="GO:0000435">
    <property type="term" value="P:positive regulation of transcription from RNA polymerase II promoter by galactose"/>
    <property type="evidence" value="ECO:0007669"/>
    <property type="project" value="TreeGrafter"/>
</dbReference>
<accession>A0A9P4XHY0</accession>
<organism evidence="6 7">
    <name type="scientific">Trichoderma lentiforme</name>
    <dbReference type="NCBI Taxonomy" id="1567552"/>
    <lineage>
        <taxon>Eukaryota</taxon>
        <taxon>Fungi</taxon>
        <taxon>Dikarya</taxon>
        <taxon>Ascomycota</taxon>
        <taxon>Pezizomycotina</taxon>
        <taxon>Sordariomycetes</taxon>
        <taxon>Hypocreomycetidae</taxon>
        <taxon>Hypocreales</taxon>
        <taxon>Hypocreaceae</taxon>
        <taxon>Trichoderma</taxon>
    </lineage>
</organism>
<evidence type="ECO:0000256" key="4">
    <source>
        <dbReference type="ARBA" id="ARBA00023242"/>
    </source>
</evidence>
<dbReference type="PANTHER" id="PTHR47424">
    <property type="entry name" value="REGULATORY PROTEIN GAL4"/>
    <property type="match status" value="1"/>
</dbReference>
<gene>
    <name evidence="6" type="ORF">CFAM422_005036</name>
</gene>
<sequence length="708" mass="79065">MPRHRVRLEDRKRSVRACEACRLSRKRCDSRLPCSSCSRKGIGASCVYGDRAKQSPPNRIGSSRDREGLPIHHEARSEDAPQPLLAQNARMLLTAKGEKVYVGKTAAISMLQFLRNVLRRFAGPSTFTESRRSNSMLEATLRSISHRPSDFVDNLDLSERTELIHYYKVASNGFLNLLTDGILSQLNSETIATPEFEDTSLKDDITAAYLVIAIGAHCRGNGDKDVKTSSNYFAEAQRLGFQDMLLNPSLSMVRNFILMAFYMFCACRRNTGLLYLGVASRAATILGLHLPELNATLPAEIRTVRVQIWKSLRVLDLITNSILGRPSGTQDIQPEAQEAREKTELLPHTSMTLDAMFESCSIVELIAQKITRDGTLDIPTTEEFLQKLRGWAQDLPSTLRQLLTRENDGCVEDNHQQAAIGNIHVACNYYFGVMLATRQFLISEAITWLQQKQANRNEGQSFAPSPSVAKAQELARVCTDSATYLVQMCHDAGTSDFLLGNMCIMQDSREVSHRSNTYLNRAWVFAAGLILGLSLLRPPEITSSEAHFYFSSSQNVLKRIAKLSPQAQRYAEILSDFSRAIEGYHRQLQKDASSNNILLERILRPTPPNESGNNTTGLPSPMISHMGYSPTEEGDHPSIDLLDGMLMHEPSAIALSLQNTDDFGFNILWDDYMSTTEPQEGSFNGNFEQSSWRLNDLTTNLYQEGSGS</sequence>
<evidence type="ECO:0000313" key="7">
    <source>
        <dbReference type="Proteomes" id="UP000801864"/>
    </source>
</evidence>
<keyword evidence="7" id="KW-1185">Reference proteome</keyword>
<dbReference type="Pfam" id="PF00172">
    <property type="entry name" value="Zn_clus"/>
    <property type="match status" value="1"/>
</dbReference>
<dbReference type="GO" id="GO:0005634">
    <property type="term" value="C:nucleus"/>
    <property type="evidence" value="ECO:0007669"/>
    <property type="project" value="TreeGrafter"/>
</dbReference>
<dbReference type="SMART" id="SM00066">
    <property type="entry name" value="GAL4"/>
    <property type="match status" value="1"/>
</dbReference>
<dbReference type="InterPro" id="IPR001138">
    <property type="entry name" value="Zn2Cys6_DnaBD"/>
</dbReference>
<dbReference type="InterPro" id="IPR051127">
    <property type="entry name" value="Fungal_SecMet_Regulators"/>
</dbReference>
<dbReference type="PROSITE" id="PS50048">
    <property type="entry name" value="ZN2_CY6_FUNGAL_2"/>
    <property type="match status" value="1"/>
</dbReference>
<dbReference type="GO" id="GO:0000978">
    <property type="term" value="F:RNA polymerase II cis-regulatory region sequence-specific DNA binding"/>
    <property type="evidence" value="ECO:0007669"/>
    <property type="project" value="TreeGrafter"/>
</dbReference>
<dbReference type="EMBL" id="QLNT01000007">
    <property type="protein sequence ID" value="KAF3072928.1"/>
    <property type="molecule type" value="Genomic_DNA"/>
</dbReference>
<evidence type="ECO:0000256" key="2">
    <source>
        <dbReference type="ARBA" id="ARBA00023015"/>
    </source>
</evidence>
<keyword evidence="4" id="KW-0539">Nucleus</keyword>
<evidence type="ECO:0000256" key="1">
    <source>
        <dbReference type="ARBA" id="ARBA00022723"/>
    </source>
</evidence>
<dbReference type="PROSITE" id="PS00463">
    <property type="entry name" value="ZN2_CY6_FUNGAL_1"/>
    <property type="match status" value="1"/>
</dbReference>
<evidence type="ECO:0000313" key="6">
    <source>
        <dbReference type="EMBL" id="KAF3072928.1"/>
    </source>
</evidence>
<dbReference type="GO" id="GO:0000981">
    <property type="term" value="F:DNA-binding transcription factor activity, RNA polymerase II-specific"/>
    <property type="evidence" value="ECO:0007669"/>
    <property type="project" value="InterPro"/>
</dbReference>
<keyword evidence="2" id="KW-0805">Transcription regulation</keyword>
<proteinExistence type="predicted"/>
<dbReference type="CDD" id="cd00067">
    <property type="entry name" value="GAL4"/>
    <property type="match status" value="1"/>
</dbReference>
<dbReference type="Pfam" id="PF04082">
    <property type="entry name" value="Fungal_trans"/>
    <property type="match status" value="1"/>
</dbReference>
<keyword evidence="3" id="KW-0804">Transcription</keyword>
<name>A0A9P4XHY0_9HYPO</name>
<dbReference type="GO" id="GO:0006351">
    <property type="term" value="P:DNA-templated transcription"/>
    <property type="evidence" value="ECO:0007669"/>
    <property type="project" value="InterPro"/>
</dbReference>
<dbReference type="Proteomes" id="UP000801864">
    <property type="component" value="Unassembled WGS sequence"/>
</dbReference>
<evidence type="ECO:0000256" key="3">
    <source>
        <dbReference type="ARBA" id="ARBA00023163"/>
    </source>
</evidence>
<dbReference type="SUPFAM" id="SSF57701">
    <property type="entry name" value="Zn2/Cys6 DNA-binding domain"/>
    <property type="match status" value="1"/>
</dbReference>
<reference evidence="6 7" key="1">
    <citation type="submission" date="2018-06" db="EMBL/GenBank/DDBJ databases">
        <title>Genome analysis of cellulolytic fungus Trichoderma lentiforme CFAM-422.</title>
        <authorList>
            <person name="Steindorff A.S."/>
            <person name="Formighieri E.F."/>
            <person name="Midorikawa G.E.O."/>
            <person name="Tamietti M.S."/>
            <person name="Ramos E.Z."/>
            <person name="Silva A.S."/>
            <person name="Bon E.P.S."/>
            <person name="Mendes T.D."/>
            <person name="Damaso M.C.T."/>
            <person name="Favaro L.C.L."/>
        </authorList>
    </citation>
    <scope>NUCLEOTIDE SEQUENCE [LARGE SCALE GENOMIC DNA]</scope>
    <source>
        <strain evidence="6 7">CFAM-422</strain>
    </source>
</reference>
<dbReference type="GO" id="GO:0008270">
    <property type="term" value="F:zinc ion binding"/>
    <property type="evidence" value="ECO:0007669"/>
    <property type="project" value="InterPro"/>
</dbReference>